<evidence type="ECO:0000313" key="2">
    <source>
        <dbReference type="Proteomes" id="UP000679498"/>
    </source>
</evidence>
<protein>
    <submittedName>
        <fullName evidence="1">Uncharacterized protein</fullName>
    </submittedName>
</protein>
<name>A0ABX8GF83_EXIAC</name>
<keyword evidence="2" id="KW-1185">Reference proteome</keyword>
<dbReference type="EMBL" id="CP075898">
    <property type="protein sequence ID" value="QWB31792.1"/>
    <property type="molecule type" value="Genomic_DNA"/>
</dbReference>
<accession>A0ABX8GF83</accession>
<organism evidence="1 2">
    <name type="scientific">Exiguobacterium acetylicum</name>
    <name type="common">Brevibacterium acetylicum</name>
    <dbReference type="NCBI Taxonomy" id="41170"/>
    <lineage>
        <taxon>Bacteria</taxon>
        <taxon>Bacillati</taxon>
        <taxon>Bacillota</taxon>
        <taxon>Bacilli</taxon>
        <taxon>Bacillales</taxon>
        <taxon>Bacillales Family XII. Incertae Sedis</taxon>
        <taxon>Exiguobacterium</taxon>
    </lineage>
</organism>
<sequence length="71" mass="8239">MAVEADIKSEIMKELAWVNTLTPIFTQVSCRSNKIVGGEFQIKTENIKIFNENKKELLLDKLVDIRHQYSK</sequence>
<gene>
    <name evidence="1" type="ORF">KKI46_16795</name>
</gene>
<proteinExistence type="predicted"/>
<evidence type="ECO:0000313" key="1">
    <source>
        <dbReference type="EMBL" id="QWB31792.1"/>
    </source>
</evidence>
<reference evidence="1 2" key="1">
    <citation type="submission" date="2021-05" db="EMBL/GenBank/DDBJ databases">
        <title>Biocontrol using Exiguobacterium acetylicum SI17 against litchi downy blight caused by Peronophythora litchii.</title>
        <authorList>
            <person name="Zheng L."/>
        </authorList>
    </citation>
    <scope>NUCLEOTIDE SEQUENCE [LARGE SCALE GENOMIC DNA]</scope>
    <source>
        <strain evidence="1 2">SI17</strain>
        <plasmid evidence="1 2">p1</plasmid>
    </source>
</reference>
<geneLocation type="plasmid" evidence="1 2">
    <name>p1</name>
</geneLocation>
<dbReference type="RefSeq" id="WP_214725460.1">
    <property type="nucleotide sequence ID" value="NZ_CP075898.1"/>
</dbReference>
<keyword evidence="1" id="KW-0614">Plasmid</keyword>
<dbReference type="Proteomes" id="UP000679498">
    <property type="component" value="Plasmid p1"/>
</dbReference>
<dbReference type="GeneID" id="88813361"/>